<protein>
    <recommendedName>
        <fullName evidence="4">Secreted protein</fullName>
    </recommendedName>
</protein>
<evidence type="ECO:0000313" key="3">
    <source>
        <dbReference type="Proteomes" id="UP001156836"/>
    </source>
</evidence>
<accession>A0ABQ6BSL5</accession>
<evidence type="ECO:0000313" key="2">
    <source>
        <dbReference type="EMBL" id="GLS04776.1"/>
    </source>
</evidence>
<dbReference type="RefSeq" id="WP_018747350.1">
    <property type="nucleotide sequence ID" value="NZ_BSOZ01000025.1"/>
</dbReference>
<feature type="signal peptide" evidence="1">
    <location>
        <begin position="1"/>
        <end position="20"/>
    </location>
</feature>
<keyword evidence="3" id="KW-1185">Reference proteome</keyword>
<evidence type="ECO:0008006" key="4">
    <source>
        <dbReference type="Google" id="ProtNLM"/>
    </source>
</evidence>
<reference evidence="3" key="1">
    <citation type="journal article" date="2019" name="Int. J. Syst. Evol. Microbiol.">
        <title>The Global Catalogue of Microorganisms (GCM) 10K type strain sequencing project: providing services to taxonomists for standard genome sequencing and annotation.</title>
        <authorList>
            <consortium name="The Broad Institute Genomics Platform"/>
            <consortium name="The Broad Institute Genome Sequencing Center for Infectious Disease"/>
            <person name="Wu L."/>
            <person name="Ma J."/>
        </authorList>
    </citation>
    <scope>NUCLEOTIDE SEQUENCE [LARGE SCALE GENOMIC DNA]</scope>
    <source>
        <strain evidence="3">NBRC 104970</strain>
    </source>
</reference>
<evidence type="ECO:0000256" key="1">
    <source>
        <dbReference type="SAM" id="SignalP"/>
    </source>
</evidence>
<dbReference type="Proteomes" id="UP001156836">
    <property type="component" value="Unassembled WGS sequence"/>
</dbReference>
<organism evidence="2 3">
    <name type="scientific">Chitiniphilus shinanonensis</name>
    <dbReference type="NCBI Taxonomy" id="553088"/>
    <lineage>
        <taxon>Bacteria</taxon>
        <taxon>Pseudomonadati</taxon>
        <taxon>Pseudomonadota</taxon>
        <taxon>Betaproteobacteria</taxon>
        <taxon>Neisseriales</taxon>
        <taxon>Chitinibacteraceae</taxon>
        <taxon>Chitiniphilus</taxon>
    </lineage>
</organism>
<keyword evidence="1" id="KW-0732">Signal</keyword>
<name>A0ABQ6BSL5_9NEIS</name>
<sequence length="245" mass="27317">MKKYIVAGLVIFITTMPVLADVSANCEKLVSAYFNGPLQVQARKLVVHASADHVLRVALSKAVESPEWREGNPYWEEAYQLLFDDIAEAFDAGMSKLVARVTSDIAVGLSAELCDDQVKEINSIYRRHMLDKCDLVGAKAGLPQEGILSRKTQLLQDRLLGEMQQTSERLKLVDEASDEYKKSEMKAKEAEDSIVKLVRIDQLDSASPVMGEAIESALAGLHVHRPRLMKIFEKFNQSNEPLSKN</sequence>
<comment type="caution">
    <text evidence="2">The sequence shown here is derived from an EMBL/GenBank/DDBJ whole genome shotgun (WGS) entry which is preliminary data.</text>
</comment>
<dbReference type="EMBL" id="BSOZ01000025">
    <property type="protein sequence ID" value="GLS04776.1"/>
    <property type="molecule type" value="Genomic_DNA"/>
</dbReference>
<feature type="chain" id="PRO_5045907135" description="Secreted protein" evidence="1">
    <location>
        <begin position="21"/>
        <end position="245"/>
    </location>
</feature>
<gene>
    <name evidence="2" type="ORF">GCM10007860_19240</name>
</gene>
<proteinExistence type="predicted"/>